<protein>
    <recommendedName>
        <fullName evidence="3">Type II toxin-antitoxin system RelE/ParE family toxin</fullName>
    </recommendedName>
</protein>
<evidence type="ECO:0008006" key="3">
    <source>
        <dbReference type="Google" id="ProtNLM"/>
    </source>
</evidence>
<dbReference type="EMBL" id="PUWT01000002">
    <property type="protein sequence ID" value="PQQ29793.1"/>
    <property type="molecule type" value="Genomic_DNA"/>
</dbReference>
<evidence type="ECO:0000313" key="1">
    <source>
        <dbReference type="EMBL" id="PQQ29793.1"/>
    </source>
</evidence>
<name>A0A2S8Q9F8_9GAMM</name>
<dbReference type="Pfam" id="PF05973">
    <property type="entry name" value="Gp49"/>
    <property type="match status" value="1"/>
</dbReference>
<evidence type="ECO:0000313" key="2">
    <source>
        <dbReference type="Proteomes" id="UP000239550"/>
    </source>
</evidence>
<reference evidence="1 2" key="1">
    <citation type="submission" date="2018-02" db="EMBL/GenBank/DDBJ databases">
        <title>Five New Genomes of Indian Photorhabdus Isolates TSA.</title>
        <authorList>
            <person name="Dubay B."/>
            <person name="Somvanshi V.S."/>
        </authorList>
    </citation>
    <scope>NUCLEOTIDE SEQUENCE [LARGE SCALE GENOMIC DNA]</scope>
    <source>
        <strain evidence="1 2">H1</strain>
    </source>
</reference>
<comment type="caution">
    <text evidence="1">The sequence shown here is derived from an EMBL/GenBank/DDBJ whole genome shotgun (WGS) entry which is preliminary data.</text>
</comment>
<dbReference type="InterPro" id="IPR009241">
    <property type="entry name" value="HigB-like"/>
</dbReference>
<sequence length="69" mass="7875">MAWSSAIFNRSRILSIFSFERVGDKDIARSLYAFARGQNIYLLHAFVKKTDKTPAAAIKTAHARLKEFK</sequence>
<dbReference type="AlphaFoldDB" id="A0A2S8Q9F8"/>
<dbReference type="Proteomes" id="UP000239550">
    <property type="component" value="Unassembled WGS sequence"/>
</dbReference>
<proteinExistence type="predicted"/>
<accession>A0A2S8Q9F8</accession>
<keyword evidence="2" id="KW-1185">Reference proteome</keyword>
<gene>
    <name evidence="1" type="ORF">C6H66_01095</name>
</gene>
<organism evidence="1 2">
    <name type="scientific">Photorhabdus hindustanensis</name>
    <dbReference type="NCBI Taxonomy" id="2918802"/>
    <lineage>
        <taxon>Bacteria</taxon>
        <taxon>Pseudomonadati</taxon>
        <taxon>Pseudomonadota</taxon>
        <taxon>Gammaproteobacteria</taxon>
        <taxon>Enterobacterales</taxon>
        <taxon>Morganellaceae</taxon>
        <taxon>Photorhabdus</taxon>
    </lineage>
</organism>